<keyword evidence="4" id="KW-1185">Reference proteome</keyword>
<evidence type="ECO:0000256" key="1">
    <source>
        <dbReference type="SAM" id="SignalP"/>
    </source>
</evidence>
<keyword evidence="1" id="KW-0732">Signal</keyword>
<dbReference type="EMBL" id="SJSN01000010">
    <property type="protein sequence ID" value="TCD07583.1"/>
    <property type="molecule type" value="Genomic_DNA"/>
</dbReference>
<dbReference type="OrthoDB" id="759627at2"/>
<evidence type="ECO:0000313" key="3">
    <source>
        <dbReference type="EMBL" id="TCD07583.1"/>
    </source>
</evidence>
<gene>
    <name evidence="3" type="ORF">EZ449_13655</name>
</gene>
<protein>
    <recommendedName>
        <fullName evidence="2">Putative auto-transporter adhesin head GIN domain-containing protein</fullName>
    </recommendedName>
</protein>
<comment type="caution">
    <text evidence="3">The sequence shown here is derived from an EMBL/GenBank/DDBJ whole genome shotgun (WGS) entry which is preliminary data.</text>
</comment>
<dbReference type="RefSeq" id="WP_131559704.1">
    <property type="nucleotide sequence ID" value="NZ_SJSN01000010.1"/>
</dbReference>
<evidence type="ECO:0000259" key="2">
    <source>
        <dbReference type="Pfam" id="PF10988"/>
    </source>
</evidence>
<feature type="domain" description="Putative auto-transporter adhesin head GIN" evidence="2">
    <location>
        <begin position="44"/>
        <end position="186"/>
    </location>
</feature>
<reference evidence="3 4" key="1">
    <citation type="submission" date="2019-02" db="EMBL/GenBank/DDBJ databases">
        <title>Pedobacter sp. RP-3-11 sp. nov., isolated from Arctic soil.</title>
        <authorList>
            <person name="Dahal R.H."/>
        </authorList>
    </citation>
    <scope>NUCLEOTIDE SEQUENCE [LARGE SCALE GENOMIC DNA]</scope>
    <source>
        <strain evidence="3 4">RP-3-11</strain>
    </source>
</reference>
<feature type="signal peptide" evidence="1">
    <location>
        <begin position="1"/>
        <end position="24"/>
    </location>
</feature>
<name>A0A4R0P584_9SPHI</name>
<evidence type="ECO:0000313" key="4">
    <source>
        <dbReference type="Proteomes" id="UP000291485"/>
    </source>
</evidence>
<dbReference type="AlphaFoldDB" id="A0A4R0P584"/>
<dbReference type="Proteomes" id="UP000291485">
    <property type="component" value="Unassembled WGS sequence"/>
</dbReference>
<sequence length="202" mass="21721">MKTYIKTIIAASVSAIMLSTSAFATTIPVNTITVSPVKKAKLANFRKISVKGNVEVTLVQGTKMSISYSDDNLGSAKVIRNGDLLQISASSNEPTKLILCVNDLFRIEASENASIKTQGKLNTQFLQIFLKENAVADINTTSQGLYTVISDNANLKLSGATDDHTLIISETPKLTMDRFAALNTTTSSFQANAVEKEIAKAK</sequence>
<feature type="chain" id="PRO_5020886610" description="Putative auto-transporter adhesin head GIN domain-containing protein" evidence="1">
    <location>
        <begin position="25"/>
        <end position="202"/>
    </location>
</feature>
<proteinExistence type="predicted"/>
<organism evidence="3 4">
    <name type="scientific">Pedobacter frigidisoli</name>
    <dbReference type="NCBI Taxonomy" id="2530455"/>
    <lineage>
        <taxon>Bacteria</taxon>
        <taxon>Pseudomonadati</taxon>
        <taxon>Bacteroidota</taxon>
        <taxon>Sphingobacteriia</taxon>
        <taxon>Sphingobacteriales</taxon>
        <taxon>Sphingobacteriaceae</taxon>
        <taxon>Pedobacter</taxon>
    </lineage>
</organism>
<accession>A0A4R0P584</accession>
<dbReference type="InterPro" id="IPR021255">
    <property type="entry name" value="DUF2807"/>
</dbReference>
<dbReference type="Pfam" id="PF10988">
    <property type="entry name" value="DUF2807"/>
    <property type="match status" value="1"/>
</dbReference>
<dbReference type="Gene3D" id="2.160.20.120">
    <property type="match status" value="1"/>
</dbReference>